<dbReference type="AlphaFoldDB" id="A0A396RKB2"/>
<evidence type="ECO:0000313" key="2">
    <source>
        <dbReference type="Proteomes" id="UP000266693"/>
    </source>
</evidence>
<evidence type="ECO:0000313" key="1">
    <source>
        <dbReference type="EMBL" id="RHW16668.1"/>
    </source>
</evidence>
<dbReference type="Proteomes" id="UP000266693">
    <property type="component" value="Unassembled WGS sequence"/>
</dbReference>
<keyword evidence="2" id="KW-1185">Reference proteome</keyword>
<dbReference type="EMBL" id="QWLV01000008">
    <property type="protein sequence ID" value="RHW16668.1"/>
    <property type="molecule type" value="Genomic_DNA"/>
</dbReference>
<accession>A0A396RKB2</accession>
<protein>
    <submittedName>
        <fullName evidence="1">Class I SAM-dependent methyltransferase</fullName>
    </submittedName>
</protein>
<dbReference type="GO" id="GO:0008168">
    <property type="term" value="F:methyltransferase activity"/>
    <property type="evidence" value="ECO:0007669"/>
    <property type="project" value="UniProtKB-KW"/>
</dbReference>
<comment type="caution">
    <text evidence="1">The sequence shown here is derived from an EMBL/GenBank/DDBJ whole genome shotgun (WGS) entry which is preliminary data.</text>
</comment>
<dbReference type="RefSeq" id="WP_118864980.1">
    <property type="nucleotide sequence ID" value="NZ_QWLV01000008.1"/>
</dbReference>
<dbReference type="Pfam" id="PF13578">
    <property type="entry name" value="Methyltransf_24"/>
    <property type="match status" value="1"/>
</dbReference>
<organism evidence="1 2">
    <name type="scientific">Sphingomonas gilva</name>
    <dbReference type="NCBI Taxonomy" id="2305907"/>
    <lineage>
        <taxon>Bacteria</taxon>
        <taxon>Pseudomonadati</taxon>
        <taxon>Pseudomonadota</taxon>
        <taxon>Alphaproteobacteria</taxon>
        <taxon>Sphingomonadales</taxon>
        <taxon>Sphingomonadaceae</taxon>
        <taxon>Sphingomonas</taxon>
    </lineage>
</organism>
<dbReference type="GO" id="GO:0032259">
    <property type="term" value="P:methylation"/>
    <property type="evidence" value="ECO:0007669"/>
    <property type="project" value="UniProtKB-KW"/>
</dbReference>
<keyword evidence="1" id="KW-0808">Transferase</keyword>
<name>A0A396RKB2_9SPHN</name>
<proteinExistence type="predicted"/>
<sequence length="263" mass="29327">MLRDLAVRLERGVRRRLGMSLDKGTIAPFTLSEEQVSAIRSPSPGPFEQAFYDHKGRIAHKWTHYLPIYDRIIAPWIGKPVRMLEIGVNKGGSLEVWRTVLGSDATIFGVDIDPRVATRVESPNQVRIGSQDDPDFLRSVVQEMGGVDIVLDDGSHIGRHVIKSFETLFPLMPVGGVYVIEDLQTSYWPGMHEGGYRRKGTAVEYLKTLVDEINGRFHSHGTSELFREQIGSIQFFSAVAVIEKCAPKGETGHFKRGLRAPGS</sequence>
<dbReference type="Gene3D" id="3.40.50.150">
    <property type="entry name" value="Vaccinia Virus protein VP39"/>
    <property type="match status" value="1"/>
</dbReference>
<gene>
    <name evidence="1" type="ORF">D1610_14855</name>
</gene>
<keyword evidence="1" id="KW-0489">Methyltransferase</keyword>
<reference evidence="1 2" key="1">
    <citation type="submission" date="2018-08" db="EMBL/GenBank/DDBJ databases">
        <title>The multiple taxonomic identification of Sphingomonas gilva.</title>
        <authorList>
            <person name="Zhu D."/>
            <person name="Zheng S."/>
        </authorList>
    </citation>
    <scope>NUCLEOTIDE SEQUENCE [LARGE SCALE GENOMIC DNA]</scope>
    <source>
        <strain evidence="1 2">ZDH117</strain>
    </source>
</reference>
<dbReference type="InterPro" id="IPR029063">
    <property type="entry name" value="SAM-dependent_MTases_sf"/>
</dbReference>
<dbReference type="SUPFAM" id="SSF53335">
    <property type="entry name" value="S-adenosyl-L-methionine-dependent methyltransferases"/>
    <property type="match status" value="1"/>
</dbReference>
<dbReference type="OrthoDB" id="9816424at2"/>